<feature type="compositionally biased region" description="Gly residues" evidence="1">
    <location>
        <begin position="85"/>
        <end position="95"/>
    </location>
</feature>
<name>A0A9K3J7X2_HELAN</name>
<protein>
    <submittedName>
        <fullName evidence="2">Uncharacterized protein</fullName>
    </submittedName>
</protein>
<feature type="region of interest" description="Disordered" evidence="1">
    <location>
        <begin position="177"/>
        <end position="198"/>
    </location>
</feature>
<proteinExistence type="predicted"/>
<feature type="region of interest" description="Disordered" evidence="1">
    <location>
        <begin position="79"/>
        <end position="140"/>
    </location>
</feature>
<reference evidence="2" key="1">
    <citation type="journal article" date="2017" name="Nature">
        <title>The sunflower genome provides insights into oil metabolism, flowering and Asterid evolution.</title>
        <authorList>
            <person name="Badouin H."/>
            <person name="Gouzy J."/>
            <person name="Grassa C.J."/>
            <person name="Murat F."/>
            <person name="Staton S.E."/>
            <person name="Cottret L."/>
            <person name="Lelandais-Briere C."/>
            <person name="Owens G.L."/>
            <person name="Carrere S."/>
            <person name="Mayjonade B."/>
            <person name="Legrand L."/>
            <person name="Gill N."/>
            <person name="Kane N.C."/>
            <person name="Bowers J.E."/>
            <person name="Hubner S."/>
            <person name="Bellec A."/>
            <person name="Berard A."/>
            <person name="Berges H."/>
            <person name="Blanchet N."/>
            <person name="Boniface M.C."/>
            <person name="Brunel D."/>
            <person name="Catrice O."/>
            <person name="Chaidir N."/>
            <person name="Claudel C."/>
            <person name="Donnadieu C."/>
            <person name="Faraut T."/>
            <person name="Fievet G."/>
            <person name="Helmstetter N."/>
            <person name="King M."/>
            <person name="Knapp S.J."/>
            <person name="Lai Z."/>
            <person name="Le Paslier M.C."/>
            <person name="Lippi Y."/>
            <person name="Lorenzon L."/>
            <person name="Mandel J.R."/>
            <person name="Marage G."/>
            <person name="Marchand G."/>
            <person name="Marquand E."/>
            <person name="Bret-Mestries E."/>
            <person name="Morien E."/>
            <person name="Nambeesan S."/>
            <person name="Nguyen T."/>
            <person name="Pegot-Espagnet P."/>
            <person name="Pouilly N."/>
            <person name="Raftis F."/>
            <person name="Sallet E."/>
            <person name="Schiex T."/>
            <person name="Thomas J."/>
            <person name="Vandecasteele C."/>
            <person name="Vares D."/>
            <person name="Vear F."/>
            <person name="Vautrin S."/>
            <person name="Crespi M."/>
            <person name="Mangin B."/>
            <person name="Burke J.M."/>
            <person name="Salse J."/>
            <person name="Munos S."/>
            <person name="Vincourt P."/>
            <person name="Rieseberg L.H."/>
            <person name="Langlade N.B."/>
        </authorList>
    </citation>
    <scope>NUCLEOTIDE SEQUENCE</scope>
    <source>
        <tissue evidence="2">Leaves</tissue>
    </source>
</reference>
<evidence type="ECO:0000313" key="3">
    <source>
        <dbReference type="Proteomes" id="UP000215914"/>
    </source>
</evidence>
<evidence type="ECO:0000256" key="1">
    <source>
        <dbReference type="SAM" id="MobiDB-lite"/>
    </source>
</evidence>
<organism evidence="2 3">
    <name type="scientific">Helianthus annuus</name>
    <name type="common">Common sunflower</name>
    <dbReference type="NCBI Taxonomy" id="4232"/>
    <lineage>
        <taxon>Eukaryota</taxon>
        <taxon>Viridiplantae</taxon>
        <taxon>Streptophyta</taxon>
        <taxon>Embryophyta</taxon>
        <taxon>Tracheophyta</taxon>
        <taxon>Spermatophyta</taxon>
        <taxon>Magnoliopsida</taxon>
        <taxon>eudicotyledons</taxon>
        <taxon>Gunneridae</taxon>
        <taxon>Pentapetalae</taxon>
        <taxon>asterids</taxon>
        <taxon>campanulids</taxon>
        <taxon>Asterales</taxon>
        <taxon>Asteraceae</taxon>
        <taxon>Asteroideae</taxon>
        <taxon>Heliantheae alliance</taxon>
        <taxon>Heliantheae</taxon>
        <taxon>Helianthus</taxon>
    </lineage>
</organism>
<feature type="region of interest" description="Disordered" evidence="1">
    <location>
        <begin position="28"/>
        <end position="63"/>
    </location>
</feature>
<dbReference type="Proteomes" id="UP000215914">
    <property type="component" value="Unassembled WGS sequence"/>
</dbReference>
<feature type="compositionally biased region" description="Basic and acidic residues" evidence="1">
    <location>
        <begin position="96"/>
        <end position="121"/>
    </location>
</feature>
<evidence type="ECO:0000313" key="2">
    <source>
        <dbReference type="EMBL" id="KAF5810029.1"/>
    </source>
</evidence>
<dbReference type="EMBL" id="MNCJ02000319">
    <property type="protein sequence ID" value="KAF5810029.1"/>
    <property type="molecule type" value="Genomic_DNA"/>
</dbReference>
<sequence>MPFNCADTKPNHTNQTQRNRSLQKLLSSFNFTPSSPCSQQPHTSTPSFPLSSQSTPPPRSSLIPPATTIVLVVADISSSNTTTTTGGGTVVGGAGDRFKHERRTERERSGGERETPGEKRAAPPLTAATNAGDGKNGGGRRGAVAALRFVVQVHVMVMQLNRILVCLRHSRDRVRISGSGSKFGQQLRFGSSSVRRLG</sequence>
<keyword evidence="3" id="KW-1185">Reference proteome</keyword>
<feature type="compositionally biased region" description="Polar residues" evidence="1">
    <location>
        <begin position="28"/>
        <end position="54"/>
    </location>
</feature>
<comment type="caution">
    <text evidence="2">The sequence shown here is derived from an EMBL/GenBank/DDBJ whole genome shotgun (WGS) entry which is preliminary data.</text>
</comment>
<dbReference type="AlphaFoldDB" id="A0A9K3J7X2"/>
<feature type="compositionally biased region" description="Polar residues" evidence="1">
    <location>
        <begin position="178"/>
        <end position="198"/>
    </location>
</feature>
<gene>
    <name evidence="2" type="ORF">HanXRQr2_Chr04g0164521</name>
</gene>
<accession>A0A9K3J7X2</accession>
<reference evidence="2" key="2">
    <citation type="submission" date="2020-06" db="EMBL/GenBank/DDBJ databases">
        <title>Helianthus annuus Genome sequencing and assembly Release 2.</title>
        <authorList>
            <person name="Gouzy J."/>
            <person name="Langlade N."/>
            <person name="Munos S."/>
        </authorList>
    </citation>
    <scope>NUCLEOTIDE SEQUENCE</scope>
    <source>
        <tissue evidence="2">Leaves</tissue>
    </source>
</reference>
<dbReference type="Gramene" id="mRNA:HanXRQr2_Chr04g0164521">
    <property type="protein sequence ID" value="mRNA:HanXRQr2_Chr04g0164521"/>
    <property type="gene ID" value="HanXRQr2_Chr04g0164521"/>
</dbReference>